<dbReference type="EMBL" id="PGOL01000974">
    <property type="protein sequence ID" value="PKI62451.1"/>
    <property type="molecule type" value="Genomic_DNA"/>
</dbReference>
<sequence length="263" mass="30977">MLRFFRCHAAIHEMISYPIEARNLDTHFIQFIEWFKPLQQWEELFTEEARKVRPYPQGDRHVIVLFQQMWYVGPPRRRSTRAQGEPLEFQRTYSSKVWKTLLTDILDNDSEYREFQRIICEKNGVVPQVIWPPGHIPMEWDYQEDYQCTWPSLEQALKEYNEENSPPPIVSQDQQSPDPLLPLDSQDPYSPDPEASCNWKISCSWISILLLQTKPSPALLPSRQPRPMIRQAQVELQMCMILTAGLSLSYRHSHMLVNGGMMT</sequence>
<evidence type="ECO:0000313" key="3">
    <source>
        <dbReference type="EMBL" id="PKI62451.1"/>
    </source>
</evidence>
<protein>
    <submittedName>
        <fullName evidence="2">Uncharacterized protein</fullName>
    </submittedName>
</protein>
<gene>
    <name evidence="2" type="ORF">CDL15_Pgr015139</name>
    <name evidence="3" type="ORF">CRG98_017257</name>
</gene>
<dbReference type="Proteomes" id="UP000233551">
    <property type="component" value="Unassembled WGS sequence"/>
</dbReference>
<accession>A0A218VYY9</accession>
<evidence type="ECO:0000313" key="5">
    <source>
        <dbReference type="Proteomes" id="UP000233551"/>
    </source>
</evidence>
<organism evidence="2 4">
    <name type="scientific">Punica granatum</name>
    <name type="common">Pomegranate</name>
    <dbReference type="NCBI Taxonomy" id="22663"/>
    <lineage>
        <taxon>Eukaryota</taxon>
        <taxon>Viridiplantae</taxon>
        <taxon>Streptophyta</taxon>
        <taxon>Embryophyta</taxon>
        <taxon>Tracheophyta</taxon>
        <taxon>Spermatophyta</taxon>
        <taxon>Magnoliopsida</taxon>
        <taxon>eudicotyledons</taxon>
        <taxon>Gunneridae</taxon>
        <taxon>Pentapetalae</taxon>
        <taxon>rosids</taxon>
        <taxon>malvids</taxon>
        <taxon>Myrtales</taxon>
        <taxon>Lythraceae</taxon>
        <taxon>Punica</taxon>
    </lineage>
</organism>
<reference evidence="4" key="1">
    <citation type="journal article" date="2017" name="Plant J.">
        <title>The pomegranate (Punica granatum L.) genome and the genomics of punicalagin biosynthesis.</title>
        <authorList>
            <person name="Qin G."/>
            <person name="Xu C."/>
            <person name="Ming R."/>
            <person name="Tang H."/>
            <person name="Guyot R."/>
            <person name="Kramer E.M."/>
            <person name="Hu Y."/>
            <person name="Yi X."/>
            <person name="Qi Y."/>
            <person name="Xu X."/>
            <person name="Gao Z."/>
            <person name="Pan H."/>
            <person name="Jian J."/>
            <person name="Tian Y."/>
            <person name="Yue Z."/>
            <person name="Xu Y."/>
        </authorList>
    </citation>
    <scope>NUCLEOTIDE SEQUENCE [LARGE SCALE GENOMIC DNA]</scope>
    <source>
        <strain evidence="4">cv. Dabenzi</strain>
    </source>
</reference>
<dbReference type="AlphaFoldDB" id="A0A218VYY9"/>
<name>A0A218VYY9_PUNGR</name>
<dbReference type="Proteomes" id="UP000197138">
    <property type="component" value="Unassembled WGS sequence"/>
</dbReference>
<feature type="region of interest" description="Disordered" evidence="1">
    <location>
        <begin position="161"/>
        <end position="194"/>
    </location>
</feature>
<feature type="compositionally biased region" description="Low complexity" evidence="1">
    <location>
        <begin position="171"/>
        <end position="193"/>
    </location>
</feature>
<reference evidence="3 5" key="3">
    <citation type="submission" date="2017-11" db="EMBL/GenBank/DDBJ databases">
        <title>De-novo sequencing of pomegranate (Punica granatum L.) genome.</title>
        <authorList>
            <person name="Akparov Z."/>
            <person name="Amiraslanov A."/>
            <person name="Hajiyeva S."/>
            <person name="Abbasov M."/>
            <person name="Kaur K."/>
            <person name="Hamwieh A."/>
            <person name="Solovyev V."/>
            <person name="Salamov A."/>
            <person name="Braich B."/>
            <person name="Kosarev P."/>
            <person name="Mahmoud A."/>
            <person name="Hajiyev E."/>
            <person name="Babayeva S."/>
            <person name="Izzatullayeva V."/>
            <person name="Mammadov A."/>
            <person name="Mammadov A."/>
            <person name="Sharifova S."/>
            <person name="Ojaghi J."/>
            <person name="Eynullazada K."/>
            <person name="Bayramov B."/>
            <person name="Abdulazimova A."/>
            <person name="Shahmuradov I."/>
        </authorList>
    </citation>
    <scope>NUCLEOTIDE SEQUENCE [LARGE SCALE GENOMIC DNA]</scope>
    <source>
        <strain evidence="3">AG2017</strain>
        <strain evidence="5">cv. AG2017</strain>
        <tissue evidence="3">Leaf</tissue>
    </source>
</reference>
<evidence type="ECO:0000256" key="1">
    <source>
        <dbReference type="SAM" id="MobiDB-lite"/>
    </source>
</evidence>
<evidence type="ECO:0000313" key="4">
    <source>
        <dbReference type="Proteomes" id="UP000197138"/>
    </source>
</evidence>
<dbReference type="EMBL" id="MTKT01005556">
    <property type="protein sequence ID" value="OWM65715.1"/>
    <property type="molecule type" value="Genomic_DNA"/>
</dbReference>
<keyword evidence="5" id="KW-1185">Reference proteome</keyword>
<comment type="caution">
    <text evidence="2">The sequence shown here is derived from an EMBL/GenBank/DDBJ whole genome shotgun (WGS) entry which is preliminary data.</text>
</comment>
<proteinExistence type="predicted"/>
<evidence type="ECO:0000313" key="2">
    <source>
        <dbReference type="EMBL" id="OWM65715.1"/>
    </source>
</evidence>
<reference evidence="2" key="2">
    <citation type="submission" date="2017-06" db="EMBL/GenBank/DDBJ databases">
        <title>The pomegranate genome and the genomics of punicalagin biosynthesis.</title>
        <authorList>
            <person name="Xu C."/>
        </authorList>
    </citation>
    <scope>NUCLEOTIDE SEQUENCE [LARGE SCALE GENOMIC DNA]</scope>
    <source>
        <tissue evidence="2">Fresh leaf</tissue>
    </source>
</reference>